<dbReference type="InterPro" id="IPR002686">
    <property type="entry name" value="Transposase_17"/>
</dbReference>
<dbReference type="Proteomes" id="UP000254329">
    <property type="component" value="Unassembled WGS sequence"/>
</dbReference>
<dbReference type="GO" id="GO:0004803">
    <property type="term" value="F:transposase activity"/>
    <property type="evidence" value="ECO:0007669"/>
    <property type="project" value="InterPro"/>
</dbReference>
<dbReference type="Pfam" id="PF01797">
    <property type="entry name" value="Y1_Tnp"/>
    <property type="match status" value="1"/>
</dbReference>
<reference evidence="2 3" key="1">
    <citation type="submission" date="2018-06" db="EMBL/GenBank/DDBJ databases">
        <authorList>
            <consortium name="Pathogen Informatics"/>
            <person name="Doyle S."/>
        </authorList>
    </citation>
    <scope>NUCLEOTIDE SEQUENCE [LARGE SCALE GENOMIC DNA]</scope>
    <source>
        <strain evidence="2 3">NCTC1659</strain>
    </source>
</reference>
<dbReference type="RefSeq" id="WP_078218792.1">
    <property type="nucleotide sequence ID" value="NZ_MUXZ01000021.1"/>
</dbReference>
<evidence type="ECO:0000313" key="2">
    <source>
        <dbReference type="EMBL" id="STO59711.1"/>
    </source>
</evidence>
<dbReference type="GO" id="GO:0006313">
    <property type="term" value="P:DNA transposition"/>
    <property type="evidence" value="ECO:0007669"/>
    <property type="project" value="InterPro"/>
</dbReference>
<dbReference type="NCBIfam" id="NF033573">
    <property type="entry name" value="transpos_IS200"/>
    <property type="match status" value="1"/>
</dbReference>
<proteinExistence type="predicted"/>
<dbReference type="PANTHER" id="PTHR33360:SF2">
    <property type="entry name" value="TRANSPOSASE FOR INSERTION SEQUENCE ELEMENT IS200"/>
    <property type="match status" value="1"/>
</dbReference>
<dbReference type="InterPro" id="IPR036515">
    <property type="entry name" value="Transposase_17_sf"/>
</dbReference>
<keyword evidence="3" id="KW-1185">Reference proteome</keyword>
<dbReference type="GO" id="GO:0003677">
    <property type="term" value="F:DNA binding"/>
    <property type="evidence" value="ECO:0007669"/>
    <property type="project" value="InterPro"/>
</dbReference>
<dbReference type="STRING" id="733.B0186_07755"/>
<dbReference type="Gene3D" id="3.30.70.1290">
    <property type="entry name" value="Transposase IS200-like"/>
    <property type="match status" value="1"/>
</dbReference>
<dbReference type="PANTHER" id="PTHR33360">
    <property type="entry name" value="TRANSPOSASE FOR INSERTION SEQUENCE ELEMENT IS200"/>
    <property type="match status" value="1"/>
</dbReference>
<protein>
    <submittedName>
        <fullName evidence="2">Transposase IS200-like protein</fullName>
    </submittedName>
</protein>
<dbReference type="SUPFAM" id="SSF143422">
    <property type="entry name" value="Transposase IS200-like"/>
    <property type="match status" value="1"/>
</dbReference>
<organism evidence="2 3">
    <name type="scientific">Canicola haemoglobinophilus</name>
    <dbReference type="NCBI Taxonomy" id="733"/>
    <lineage>
        <taxon>Bacteria</taxon>
        <taxon>Pseudomonadati</taxon>
        <taxon>Pseudomonadota</taxon>
        <taxon>Gammaproteobacteria</taxon>
        <taxon>Pasteurellales</taxon>
        <taxon>Pasteurellaceae</taxon>
        <taxon>Canicola</taxon>
    </lineage>
</organism>
<dbReference type="AlphaFoldDB" id="A0A1V4B090"/>
<gene>
    <name evidence="2" type="ORF">NCTC1659_00972</name>
</gene>
<evidence type="ECO:0000259" key="1">
    <source>
        <dbReference type="SMART" id="SM01321"/>
    </source>
</evidence>
<name>A0A1V4B090_9PAST</name>
<dbReference type="SMART" id="SM01321">
    <property type="entry name" value="Y1_Tnp"/>
    <property type="match status" value="1"/>
</dbReference>
<accession>A0A1V4B090</accession>
<evidence type="ECO:0000313" key="3">
    <source>
        <dbReference type="Proteomes" id="UP000254329"/>
    </source>
</evidence>
<dbReference type="EMBL" id="UGHF01000001">
    <property type="protein sequence ID" value="STO59711.1"/>
    <property type="molecule type" value="Genomic_DNA"/>
</dbReference>
<sequence>MSYTKLLYHIVFRTFQSVPAIKQENEKELYHYIWSFCQQQKCRLYRINGMPDHLHLLVEVHPSIAISDFVKQLKNASHKWLEKQSHLFPDFYAWSKGYCALSYSEHEKEKIMNYIKKQKDHHQNIKFTDEMKHLLQDAHLDINEYFENNL</sequence>
<feature type="domain" description="Transposase IS200-like" evidence="1">
    <location>
        <begin position="3"/>
        <end position="118"/>
    </location>
</feature>